<dbReference type="SMART" id="SM00267">
    <property type="entry name" value="GGDEF"/>
    <property type="match status" value="1"/>
</dbReference>
<feature type="transmembrane region" description="Helical" evidence="1">
    <location>
        <begin position="370"/>
        <end position="392"/>
    </location>
</feature>
<dbReference type="RefSeq" id="WP_090092694.1">
    <property type="nucleotide sequence ID" value="NZ_FOMG01000022.1"/>
</dbReference>
<evidence type="ECO:0000259" key="2">
    <source>
        <dbReference type="PROSITE" id="PS50887"/>
    </source>
</evidence>
<feature type="transmembrane region" description="Helical" evidence="1">
    <location>
        <begin position="310"/>
        <end position="329"/>
    </location>
</feature>
<dbReference type="Proteomes" id="UP000199263">
    <property type="component" value="Unassembled WGS sequence"/>
</dbReference>
<dbReference type="AlphaFoldDB" id="A0A1I1Q5V0"/>
<dbReference type="STRING" id="119641.SAMN05421842_12217"/>
<evidence type="ECO:0000313" key="3">
    <source>
        <dbReference type="EMBL" id="SFD15228.1"/>
    </source>
</evidence>
<dbReference type="Pfam" id="PF07695">
    <property type="entry name" value="7TMR-DISM_7TM"/>
    <property type="match status" value="1"/>
</dbReference>
<feature type="transmembrane region" description="Helical" evidence="1">
    <location>
        <begin position="12"/>
        <end position="29"/>
    </location>
</feature>
<feature type="transmembrane region" description="Helical" evidence="1">
    <location>
        <begin position="216"/>
        <end position="235"/>
    </location>
</feature>
<dbReference type="InterPro" id="IPR029787">
    <property type="entry name" value="Nucleotide_cyclase"/>
</dbReference>
<sequence>MNKSFKINNKKFIVGLLVFCLIIFFISILNSNKFAQDYNIQLIDKNIIELNSDWNVIDEDANSKTNINFPTTLKYFNDKTYSFSKKLNLNINNDSNILCLCAGFASLDVYIDNELIYTFFNKDYDKFLNKGKDTIHFIKLPFGFQNKELHFKMKMLSNKYLPYDITPPIIGSKLAVTYNLITSQSLNHFLLFLMVIFTLIIFIVSIIALCKQIKNIFHLLHIGGFALLSSIYAISETHIIELLIPNTHLLNTFTFMSLMLLPVPIVMIIIQTTKEKYTKLLFKTVYLLIFNFIVQGILNIFGVFDFRSMLIISHLIVILTIIVSVYTVIKSWNDKNIIGKYLAIAIIPMLIGTLLDLLLFYLRVSSYHGIYFQLGVLIFIIIQLGYVISSYFNYYELSIQSTIYEKMAFTDIMTCIENRAAFECKINNLNNNLKNYTSIWCLSMDINNLKEINDNLGHINGDKLITDFSTIMKATFQDVGNCYRTGGDEFIVMILNLSKNEIISKLNIFYDMIKNHNTKSSIKVSVAIGYDDFKFNEDTNVTDLITRADQLMYKNKKVIKNINILKPRVTY</sequence>
<dbReference type="CDD" id="cd01949">
    <property type="entry name" value="GGDEF"/>
    <property type="match status" value="1"/>
</dbReference>
<keyword evidence="1" id="KW-1133">Transmembrane helix</keyword>
<keyword evidence="1" id="KW-0812">Transmembrane</keyword>
<gene>
    <name evidence="3" type="ORF">SAMN05421842_12217</name>
</gene>
<protein>
    <submittedName>
        <fullName evidence="3">Diguanylate cyclase (GGDEF) domain-containing protein</fullName>
    </submittedName>
</protein>
<keyword evidence="1" id="KW-0472">Membrane</keyword>
<organism evidence="3 4">
    <name type="scientific">Clostridium uliginosum</name>
    <dbReference type="NCBI Taxonomy" id="119641"/>
    <lineage>
        <taxon>Bacteria</taxon>
        <taxon>Bacillati</taxon>
        <taxon>Bacillota</taxon>
        <taxon>Clostridia</taxon>
        <taxon>Eubacteriales</taxon>
        <taxon>Clostridiaceae</taxon>
        <taxon>Clostridium</taxon>
    </lineage>
</organism>
<name>A0A1I1Q5V0_9CLOT</name>
<dbReference type="PANTHER" id="PTHR45138:SF9">
    <property type="entry name" value="DIGUANYLATE CYCLASE DGCM-RELATED"/>
    <property type="match status" value="1"/>
</dbReference>
<dbReference type="PROSITE" id="PS50887">
    <property type="entry name" value="GGDEF"/>
    <property type="match status" value="1"/>
</dbReference>
<dbReference type="SUPFAM" id="SSF55073">
    <property type="entry name" value="Nucleotide cyclase"/>
    <property type="match status" value="1"/>
</dbReference>
<feature type="transmembrane region" description="Helical" evidence="1">
    <location>
        <begin position="285"/>
        <end position="304"/>
    </location>
</feature>
<feature type="transmembrane region" description="Helical" evidence="1">
    <location>
        <begin position="341"/>
        <end position="364"/>
    </location>
</feature>
<dbReference type="Pfam" id="PF00990">
    <property type="entry name" value="GGDEF"/>
    <property type="match status" value="1"/>
</dbReference>
<proteinExistence type="predicted"/>
<dbReference type="InterPro" id="IPR043128">
    <property type="entry name" value="Rev_trsase/Diguanyl_cyclase"/>
</dbReference>
<feature type="transmembrane region" description="Helical" evidence="1">
    <location>
        <begin position="255"/>
        <end position="273"/>
    </location>
</feature>
<feature type="domain" description="GGDEF" evidence="2">
    <location>
        <begin position="437"/>
        <end position="568"/>
    </location>
</feature>
<dbReference type="InterPro" id="IPR011623">
    <property type="entry name" value="7TMR_DISM_rcpt_extracell_dom1"/>
</dbReference>
<dbReference type="NCBIfam" id="TIGR00254">
    <property type="entry name" value="GGDEF"/>
    <property type="match status" value="1"/>
</dbReference>
<evidence type="ECO:0000256" key="1">
    <source>
        <dbReference type="SAM" id="Phobius"/>
    </source>
</evidence>
<dbReference type="PANTHER" id="PTHR45138">
    <property type="entry name" value="REGULATORY COMPONENTS OF SENSORY TRANSDUCTION SYSTEM"/>
    <property type="match status" value="1"/>
</dbReference>
<dbReference type="GO" id="GO:0052621">
    <property type="term" value="F:diguanylate cyclase activity"/>
    <property type="evidence" value="ECO:0007669"/>
    <property type="project" value="TreeGrafter"/>
</dbReference>
<reference evidence="3 4" key="1">
    <citation type="submission" date="2016-10" db="EMBL/GenBank/DDBJ databases">
        <authorList>
            <person name="de Groot N.N."/>
        </authorList>
    </citation>
    <scope>NUCLEOTIDE SEQUENCE [LARGE SCALE GENOMIC DNA]</scope>
    <source>
        <strain evidence="3 4">DSM 12992</strain>
    </source>
</reference>
<accession>A0A1I1Q5V0</accession>
<dbReference type="InterPro" id="IPR050469">
    <property type="entry name" value="Diguanylate_Cyclase"/>
</dbReference>
<dbReference type="OrthoDB" id="9804955at2"/>
<evidence type="ECO:0000313" key="4">
    <source>
        <dbReference type="Proteomes" id="UP000199263"/>
    </source>
</evidence>
<dbReference type="InterPro" id="IPR000160">
    <property type="entry name" value="GGDEF_dom"/>
</dbReference>
<keyword evidence="4" id="KW-1185">Reference proteome</keyword>
<feature type="transmembrane region" description="Helical" evidence="1">
    <location>
        <begin position="189"/>
        <end position="209"/>
    </location>
</feature>
<dbReference type="EMBL" id="FOMG01000022">
    <property type="protein sequence ID" value="SFD15228.1"/>
    <property type="molecule type" value="Genomic_DNA"/>
</dbReference>
<dbReference type="Gene3D" id="3.30.70.270">
    <property type="match status" value="1"/>
</dbReference>